<keyword evidence="7" id="KW-1185">Reference proteome</keyword>
<dbReference type="PROSITE" id="PS00092">
    <property type="entry name" value="N6_MTASE"/>
    <property type="match status" value="1"/>
</dbReference>
<dbReference type="REBASE" id="355734">
    <property type="entry name" value="M.PbaCA12ORF210P"/>
</dbReference>
<dbReference type="Proteomes" id="UP000318741">
    <property type="component" value="Chromosome"/>
</dbReference>
<organism evidence="6 7">
    <name type="scientific">Alienimonas californiensis</name>
    <dbReference type="NCBI Taxonomy" id="2527989"/>
    <lineage>
        <taxon>Bacteria</taxon>
        <taxon>Pseudomonadati</taxon>
        <taxon>Planctomycetota</taxon>
        <taxon>Planctomycetia</taxon>
        <taxon>Planctomycetales</taxon>
        <taxon>Planctomycetaceae</taxon>
        <taxon>Alienimonas</taxon>
    </lineage>
</organism>
<dbReference type="GO" id="GO:0003676">
    <property type="term" value="F:nucleic acid binding"/>
    <property type="evidence" value="ECO:0007669"/>
    <property type="project" value="InterPro"/>
</dbReference>
<evidence type="ECO:0000256" key="3">
    <source>
        <dbReference type="ARBA" id="ARBA00022679"/>
    </source>
</evidence>
<dbReference type="OrthoDB" id="9805629at2"/>
<dbReference type="InterPro" id="IPR012327">
    <property type="entry name" value="MeTrfase_D12"/>
</dbReference>
<dbReference type="EMBL" id="CP036265">
    <property type="protein sequence ID" value="QDT13953.1"/>
    <property type="molecule type" value="Genomic_DNA"/>
</dbReference>
<evidence type="ECO:0000256" key="1">
    <source>
        <dbReference type="ARBA" id="ARBA00011900"/>
    </source>
</evidence>
<evidence type="ECO:0000256" key="2">
    <source>
        <dbReference type="ARBA" id="ARBA00022603"/>
    </source>
</evidence>
<dbReference type="Pfam" id="PF02086">
    <property type="entry name" value="MethyltransfD12"/>
    <property type="match status" value="1"/>
</dbReference>
<dbReference type="KEGG" id="acaf:CA12_00210"/>
<dbReference type="InterPro" id="IPR002052">
    <property type="entry name" value="DNA_methylase_N6_adenine_CS"/>
</dbReference>
<keyword evidence="2 6" id="KW-0489">Methyltransferase</keyword>
<comment type="catalytic activity">
    <reaction evidence="5">
        <text>a 2'-deoxyadenosine in DNA + S-adenosyl-L-methionine = an N(6)-methyl-2'-deoxyadenosine in DNA + S-adenosyl-L-homocysteine + H(+)</text>
        <dbReference type="Rhea" id="RHEA:15197"/>
        <dbReference type="Rhea" id="RHEA-COMP:12418"/>
        <dbReference type="Rhea" id="RHEA-COMP:12419"/>
        <dbReference type="ChEBI" id="CHEBI:15378"/>
        <dbReference type="ChEBI" id="CHEBI:57856"/>
        <dbReference type="ChEBI" id="CHEBI:59789"/>
        <dbReference type="ChEBI" id="CHEBI:90615"/>
        <dbReference type="ChEBI" id="CHEBI:90616"/>
        <dbReference type="EC" id="2.1.1.72"/>
    </reaction>
</comment>
<dbReference type="InterPro" id="IPR029063">
    <property type="entry name" value="SAM-dependent_MTases_sf"/>
</dbReference>
<accession>A0A517P3K8</accession>
<evidence type="ECO:0000313" key="6">
    <source>
        <dbReference type="EMBL" id="QDT13953.1"/>
    </source>
</evidence>
<proteinExistence type="predicted"/>
<dbReference type="AlphaFoldDB" id="A0A517P3K8"/>
<protein>
    <recommendedName>
        <fullName evidence="1">site-specific DNA-methyltransferase (adenine-specific)</fullName>
        <ecNumber evidence="1">2.1.1.72</ecNumber>
    </recommendedName>
</protein>
<dbReference type="GO" id="GO:0009307">
    <property type="term" value="P:DNA restriction-modification system"/>
    <property type="evidence" value="ECO:0007669"/>
    <property type="project" value="InterPro"/>
</dbReference>
<keyword evidence="4" id="KW-0949">S-adenosyl-L-methionine</keyword>
<evidence type="ECO:0000256" key="5">
    <source>
        <dbReference type="ARBA" id="ARBA00047942"/>
    </source>
</evidence>
<gene>
    <name evidence="6" type="primary">fokIM</name>
    <name evidence="6" type="ORF">CA12_00210</name>
</gene>
<dbReference type="EC" id="2.1.1.72" evidence="1"/>
<keyword evidence="3 6" id="KW-0808">Transferase</keyword>
<name>A0A517P3K8_9PLAN</name>
<dbReference type="SUPFAM" id="SSF53335">
    <property type="entry name" value="S-adenosyl-L-methionine-dependent methyltransferases"/>
    <property type="match status" value="1"/>
</dbReference>
<evidence type="ECO:0000313" key="7">
    <source>
        <dbReference type="Proteomes" id="UP000318741"/>
    </source>
</evidence>
<evidence type="ECO:0000256" key="4">
    <source>
        <dbReference type="ARBA" id="ARBA00022691"/>
    </source>
</evidence>
<dbReference type="GO" id="GO:0032259">
    <property type="term" value="P:methylation"/>
    <property type="evidence" value="ECO:0007669"/>
    <property type="project" value="UniProtKB-KW"/>
</dbReference>
<dbReference type="GO" id="GO:0009007">
    <property type="term" value="F:site-specific DNA-methyltransferase (adenine-specific) activity"/>
    <property type="evidence" value="ECO:0007669"/>
    <property type="project" value="UniProtKB-EC"/>
</dbReference>
<dbReference type="RefSeq" id="WP_145356574.1">
    <property type="nucleotide sequence ID" value="NZ_CP036265.1"/>
</dbReference>
<sequence>MIKYLGSKRTLLPELLAVVERLAAAVRGAGASSRPEAPAATVADLFSGTARVGHALKGAGYRVLSNDHNVYAATLARCYVQADAEEVAEPAAALVREFKVLPGRPGYFTETFCERSRFFQPHNGARVDAIREAIAAKALPPELEAVMLVSLMEAADRVDSTTGLQMAYLKSWAKRSGNDLELRVPAVLPRAAGGKGRATCLEAVDAAAAFADPVEGGCDVVYLDPPYNQHSYLGNYHVWESLVRWDKPPVYGVACKRTDVRERKSDFNSRPRCAAAFREVLDTLHAPAVVVSFNDEGYLARPDLEAMLGALWGGRGRVTTLSHDFKRYVGAQIGIHDLNGRKVGRVGKLRNTEYIYVATREDVAACLGPLDDLTAAAIDPQKSFF</sequence>
<reference evidence="6 7" key="1">
    <citation type="submission" date="2019-02" db="EMBL/GenBank/DDBJ databases">
        <title>Deep-cultivation of Planctomycetes and their phenomic and genomic characterization uncovers novel biology.</title>
        <authorList>
            <person name="Wiegand S."/>
            <person name="Jogler M."/>
            <person name="Boedeker C."/>
            <person name="Pinto D."/>
            <person name="Vollmers J."/>
            <person name="Rivas-Marin E."/>
            <person name="Kohn T."/>
            <person name="Peeters S.H."/>
            <person name="Heuer A."/>
            <person name="Rast P."/>
            <person name="Oberbeckmann S."/>
            <person name="Bunk B."/>
            <person name="Jeske O."/>
            <person name="Meyerdierks A."/>
            <person name="Storesund J.E."/>
            <person name="Kallscheuer N."/>
            <person name="Luecker S."/>
            <person name="Lage O.M."/>
            <person name="Pohl T."/>
            <person name="Merkel B.J."/>
            <person name="Hornburger P."/>
            <person name="Mueller R.-W."/>
            <person name="Bruemmer F."/>
            <person name="Labrenz M."/>
            <person name="Spormann A.M."/>
            <person name="Op den Camp H."/>
            <person name="Overmann J."/>
            <person name="Amann R."/>
            <person name="Jetten M.S.M."/>
            <person name="Mascher T."/>
            <person name="Medema M.H."/>
            <person name="Devos D.P."/>
            <person name="Kaster A.-K."/>
            <person name="Ovreas L."/>
            <person name="Rohde M."/>
            <person name="Galperin M.Y."/>
            <person name="Jogler C."/>
        </authorList>
    </citation>
    <scope>NUCLEOTIDE SEQUENCE [LARGE SCALE GENOMIC DNA]</scope>
    <source>
        <strain evidence="6 7">CA12</strain>
    </source>
</reference>